<dbReference type="InterPro" id="IPR007712">
    <property type="entry name" value="RelE/ParE_toxin"/>
</dbReference>
<proteinExistence type="inferred from homology"/>
<evidence type="ECO:0000313" key="3">
    <source>
        <dbReference type="EMBL" id="QDT62848.1"/>
    </source>
</evidence>
<keyword evidence="4" id="KW-1185">Reference proteome</keyword>
<dbReference type="PANTHER" id="PTHR33755:SF8">
    <property type="entry name" value="TOXIN PARE2"/>
    <property type="match status" value="1"/>
</dbReference>
<dbReference type="Pfam" id="PF05016">
    <property type="entry name" value="ParE_toxin"/>
    <property type="match status" value="1"/>
</dbReference>
<dbReference type="InterPro" id="IPR051803">
    <property type="entry name" value="TA_system_RelE-like_toxin"/>
</dbReference>
<name>A0A517T395_9PLAN</name>
<dbReference type="KEGG" id="chya:V22_00460"/>
<accession>A0A517T395</accession>
<comment type="similarity">
    <text evidence="1">Belongs to the RelE toxin family.</text>
</comment>
<reference evidence="3 4" key="1">
    <citation type="submission" date="2019-02" db="EMBL/GenBank/DDBJ databases">
        <title>Deep-cultivation of Planctomycetes and their phenomic and genomic characterization uncovers novel biology.</title>
        <authorList>
            <person name="Wiegand S."/>
            <person name="Jogler M."/>
            <person name="Boedeker C."/>
            <person name="Pinto D."/>
            <person name="Vollmers J."/>
            <person name="Rivas-Marin E."/>
            <person name="Kohn T."/>
            <person name="Peeters S.H."/>
            <person name="Heuer A."/>
            <person name="Rast P."/>
            <person name="Oberbeckmann S."/>
            <person name="Bunk B."/>
            <person name="Jeske O."/>
            <person name="Meyerdierks A."/>
            <person name="Storesund J.E."/>
            <person name="Kallscheuer N."/>
            <person name="Luecker S."/>
            <person name="Lage O.M."/>
            <person name="Pohl T."/>
            <person name="Merkel B.J."/>
            <person name="Hornburger P."/>
            <person name="Mueller R.-W."/>
            <person name="Bruemmer F."/>
            <person name="Labrenz M."/>
            <person name="Spormann A.M."/>
            <person name="Op den Camp H."/>
            <person name="Overmann J."/>
            <person name="Amann R."/>
            <person name="Jetten M.S.M."/>
            <person name="Mascher T."/>
            <person name="Medema M.H."/>
            <person name="Devos D.P."/>
            <person name="Kaster A.-K."/>
            <person name="Ovreas L."/>
            <person name="Rohde M."/>
            <person name="Galperin M.Y."/>
            <person name="Jogler C."/>
        </authorList>
    </citation>
    <scope>NUCLEOTIDE SEQUENCE [LARGE SCALE GENOMIC DNA]</scope>
    <source>
        <strain evidence="3 4">V22</strain>
    </source>
</reference>
<dbReference type="InterPro" id="IPR035093">
    <property type="entry name" value="RelE/ParE_toxin_dom_sf"/>
</dbReference>
<dbReference type="AlphaFoldDB" id="A0A517T395"/>
<dbReference type="Proteomes" id="UP000319976">
    <property type="component" value="Chromosome"/>
</dbReference>
<evidence type="ECO:0000313" key="4">
    <source>
        <dbReference type="Proteomes" id="UP000319976"/>
    </source>
</evidence>
<protein>
    <submittedName>
        <fullName evidence="3">Plasmid stabilization system protein</fullName>
    </submittedName>
</protein>
<gene>
    <name evidence="3" type="ORF">V22_00460</name>
</gene>
<keyword evidence="2" id="KW-1277">Toxin-antitoxin system</keyword>
<dbReference type="OrthoDB" id="461964at2"/>
<organism evidence="3 4">
    <name type="scientific">Calycomorphotria hydatis</name>
    <dbReference type="NCBI Taxonomy" id="2528027"/>
    <lineage>
        <taxon>Bacteria</taxon>
        <taxon>Pseudomonadati</taxon>
        <taxon>Planctomycetota</taxon>
        <taxon>Planctomycetia</taxon>
        <taxon>Planctomycetales</taxon>
        <taxon>Planctomycetaceae</taxon>
        <taxon>Calycomorphotria</taxon>
    </lineage>
</organism>
<dbReference type="EMBL" id="CP036316">
    <property type="protein sequence ID" value="QDT62848.1"/>
    <property type="molecule type" value="Genomic_DNA"/>
</dbReference>
<evidence type="ECO:0000256" key="2">
    <source>
        <dbReference type="ARBA" id="ARBA00022649"/>
    </source>
</evidence>
<sequence length="111" mass="13037">MSMYRIRVMPKARRQIEQITQWYHEQASSDVAETWYSGLVDSLDALTERPDRFDLAREDDAVPFELRAMLYGSGKKRNYRVLYTIQDTEVVVLAVRHVARRDLTIDDLQDA</sequence>
<evidence type="ECO:0000256" key="1">
    <source>
        <dbReference type="ARBA" id="ARBA00006226"/>
    </source>
</evidence>
<dbReference type="Gene3D" id="3.30.2310.20">
    <property type="entry name" value="RelE-like"/>
    <property type="match status" value="1"/>
</dbReference>
<dbReference type="PANTHER" id="PTHR33755">
    <property type="entry name" value="TOXIN PARE1-RELATED"/>
    <property type="match status" value="1"/>
</dbReference>